<feature type="transmembrane region" description="Helical" evidence="1">
    <location>
        <begin position="159"/>
        <end position="179"/>
    </location>
</feature>
<protein>
    <submittedName>
        <fullName evidence="2">Uncharacterized protein</fullName>
    </submittedName>
</protein>
<evidence type="ECO:0000313" key="3">
    <source>
        <dbReference type="Proteomes" id="UP001367513"/>
    </source>
</evidence>
<gene>
    <name evidence="2" type="ORF">WG925_20905</name>
</gene>
<evidence type="ECO:0000256" key="1">
    <source>
        <dbReference type="SAM" id="Phobius"/>
    </source>
</evidence>
<organism evidence="2 3">
    <name type="scientific">Pseudonocardia alni subsp. carboxydivorans</name>
    <dbReference type="NCBI Taxonomy" id="415010"/>
    <lineage>
        <taxon>Bacteria</taxon>
        <taxon>Bacillati</taxon>
        <taxon>Actinomycetota</taxon>
        <taxon>Actinomycetes</taxon>
        <taxon>Pseudonocardiales</taxon>
        <taxon>Pseudonocardiaceae</taxon>
        <taxon>Pseudonocardia</taxon>
    </lineage>
</organism>
<proteinExistence type="predicted"/>
<keyword evidence="1" id="KW-1133">Transmembrane helix</keyword>
<keyword evidence="1" id="KW-0812">Transmembrane</keyword>
<feature type="transmembrane region" description="Helical" evidence="1">
    <location>
        <begin position="32"/>
        <end position="52"/>
    </location>
</feature>
<name>A0ABU9AIH1_PSEA5</name>
<evidence type="ECO:0000313" key="2">
    <source>
        <dbReference type="EMBL" id="MEK6466208.1"/>
    </source>
</evidence>
<dbReference type="EMBL" id="JBBPIX010000012">
    <property type="protein sequence ID" value="MEK6466208.1"/>
    <property type="molecule type" value="Genomic_DNA"/>
</dbReference>
<feature type="transmembrane region" description="Helical" evidence="1">
    <location>
        <begin position="133"/>
        <end position="153"/>
    </location>
</feature>
<keyword evidence="3" id="KW-1185">Reference proteome</keyword>
<sequence>MTIDMGRPAVVEPLHTWQSVPLPLPSRAVATASLRVAAPVLLGVLAVTLCVIDVLAGELAAGVLPLVAAVAAVPRTLGALPGPDIHDRELDLIVTAAAVLGALALVLVGVPGLALAPVSVAVLAALCGSRRLWHLRAFPAVLVLAWPGWWAALPAAPEVQLPLAAVVAVLVLLGVRVGARRGW</sequence>
<accession>A0ABU9AIH1</accession>
<reference evidence="2 3" key="1">
    <citation type="submission" date="2024-03" db="EMBL/GenBank/DDBJ databases">
        <title>Draft genome sequence of Pseudonocardia carboxydivorans JCM 14827.</title>
        <authorList>
            <person name="Duangmal K."/>
        </authorList>
    </citation>
    <scope>NUCLEOTIDE SEQUENCE [LARGE SCALE GENOMIC DNA]</scope>
    <source>
        <strain evidence="2 3">JCM 14827</strain>
    </source>
</reference>
<keyword evidence="1" id="KW-0472">Membrane</keyword>
<dbReference type="Proteomes" id="UP001367513">
    <property type="component" value="Unassembled WGS sequence"/>
</dbReference>
<feature type="transmembrane region" description="Helical" evidence="1">
    <location>
        <begin position="97"/>
        <end position="126"/>
    </location>
</feature>
<comment type="caution">
    <text evidence="2">The sequence shown here is derived from an EMBL/GenBank/DDBJ whole genome shotgun (WGS) entry which is preliminary data.</text>
</comment>